<dbReference type="GO" id="GO:0005794">
    <property type="term" value="C:Golgi apparatus"/>
    <property type="evidence" value="ECO:0007669"/>
    <property type="project" value="UniProtKB-SubCell"/>
</dbReference>
<reference evidence="9" key="1">
    <citation type="journal article" date="2013" name="Science">
        <title>Comparative analysis of bat genomes provides insight into the evolution of flight and immunity.</title>
        <authorList>
            <person name="Zhang G."/>
            <person name="Cowled C."/>
            <person name="Shi Z."/>
            <person name="Huang Z."/>
            <person name="Bishop-Lilly K.A."/>
            <person name="Fang X."/>
            <person name="Wynne J.W."/>
            <person name="Xiong Z."/>
            <person name="Baker M.L."/>
            <person name="Zhao W."/>
            <person name="Tachedjian M."/>
            <person name="Zhu Y."/>
            <person name="Zhou P."/>
            <person name="Jiang X."/>
            <person name="Ng J."/>
            <person name="Yang L."/>
            <person name="Wu L."/>
            <person name="Xiao J."/>
            <person name="Feng Y."/>
            <person name="Chen Y."/>
            <person name="Sun X."/>
            <person name="Zhang Y."/>
            <person name="Marsh G.A."/>
            <person name="Crameri G."/>
            <person name="Broder C.C."/>
            <person name="Frey K.G."/>
            <person name="Wang L.F."/>
            <person name="Wang J."/>
        </authorList>
    </citation>
    <scope>NUCLEOTIDE SEQUENCE [LARGE SCALE GENOMIC DNA]</scope>
</reference>
<dbReference type="GO" id="GO:0006355">
    <property type="term" value="P:regulation of DNA-templated transcription"/>
    <property type="evidence" value="ECO:0007669"/>
    <property type="project" value="InterPro"/>
</dbReference>
<feature type="region of interest" description="Disordered" evidence="6">
    <location>
        <begin position="511"/>
        <end position="555"/>
    </location>
</feature>
<proteinExistence type="inferred from homology"/>
<dbReference type="Gene3D" id="6.10.140.140">
    <property type="match status" value="2"/>
</dbReference>
<organism evidence="8 9">
    <name type="scientific">Pteropus alecto</name>
    <name type="common">Black flying fox</name>
    <dbReference type="NCBI Taxonomy" id="9402"/>
    <lineage>
        <taxon>Eukaryota</taxon>
        <taxon>Metazoa</taxon>
        <taxon>Chordata</taxon>
        <taxon>Craniata</taxon>
        <taxon>Vertebrata</taxon>
        <taxon>Euteleostomi</taxon>
        <taxon>Mammalia</taxon>
        <taxon>Eutheria</taxon>
        <taxon>Laurasiatheria</taxon>
        <taxon>Chiroptera</taxon>
        <taxon>Yinpterochiroptera</taxon>
        <taxon>Pteropodoidea</taxon>
        <taxon>Pteropodidae</taxon>
        <taxon>Pteropodinae</taxon>
        <taxon>Pteropus</taxon>
    </lineage>
</organism>
<dbReference type="AlphaFoldDB" id="L5KHY1"/>
<dbReference type="Pfam" id="PF15051">
    <property type="entry name" value="FAM198"/>
    <property type="match status" value="1"/>
</dbReference>
<evidence type="ECO:0000256" key="3">
    <source>
        <dbReference type="ARBA" id="ARBA00007691"/>
    </source>
</evidence>
<dbReference type="EMBL" id="KB030759">
    <property type="protein sequence ID" value="ELK10123.1"/>
    <property type="molecule type" value="Genomic_DNA"/>
</dbReference>
<comment type="subcellular location">
    <subcellularLocation>
        <location evidence="1">Endomembrane system</location>
    </subcellularLocation>
    <subcellularLocation>
        <location evidence="2">Golgi apparatus</location>
    </subcellularLocation>
</comment>
<dbReference type="PANTHER" id="PTHR15905:SF5">
    <property type="entry name" value="GOLGI-ASSOCIATED KINASE 1A"/>
    <property type="match status" value="1"/>
</dbReference>
<evidence type="ECO:0000313" key="8">
    <source>
        <dbReference type="EMBL" id="ELK10123.1"/>
    </source>
</evidence>
<dbReference type="SMART" id="SM00349">
    <property type="entry name" value="KRAB"/>
    <property type="match status" value="2"/>
</dbReference>
<keyword evidence="4" id="KW-0333">Golgi apparatus</keyword>
<keyword evidence="9" id="KW-1185">Reference proteome</keyword>
<feature type="region of interest" description="Disordered" evidence="6">
    <location>
        <begin position="418"/>
        <end position="446"/>
    </location>
</feature>
<evidence type="ECO:0000256" key="6">
    <source>
        <dbReference type="SAM" id="MobiDB-lite"/>
    </source>
</evidence>
<dbReference type="InterPro" id="IPR029207">
    <property type="entry name" value="FAM198"/>
</dbReference>
<dbReference type="PROSITE" id="PS50805">
    <property type="entry name" value="KRAB"/>
    <property type="match status" value="2"/>
</dbReference>
<dbReference type="Pfam" id="PF01352">
    <property type="entry name" value="KRAB"/>
    <property type="match status" value="2"/>
</dbReference>
<protein>
    <recommendedName>
        <fullName evidence="7">KRAB domain-containing protein</fullName>
    </recommendedName>
</protein>
<dbReference type="eggNOG" id="ENOG502RYY5">
    <property type="taxonomic scope" value="Eukaryota"/>
</dbReference>
<comment type="similarity">
    <text evidence="3">Belongs to the GASK family.</text>
</comment>
<evidence type="ECO:0000256" key="5">
    <source>
        <dbReference type="ARBA" id="ARBA00023136"/>
    </source>
</evidence>
<dbReference type="STRING" id="9402.L5KHY1"/>
<gene>
    <name evidence="8" type="ORF">PAL_GLEAN10007775</name>
</gene>
<dbReference type="InterPro" id="IPR001909">
    <property type="entry name" value="KRAB"/>
</dbReference>
<feature type="domain" description="KRAB" evidence="7">
    <location>
        <begin position="7"/>
        <end position="78"/>
    </location>
</feature>
<sequence>MLFYELVTFEDVAVYFSENEWTCLAPAQRVLYKDVMLENYGAVASLAFPFPKPALISQLGRGEAPWCSATQGALDGEAPRAISSGGVLKSEEEDFILKEEIFEEPQDHRVPSNGPWCCGSQEFWFGKTCEEKSILGTWPDYSNGGSVGNTTNDIIEVIVKDEMISVEDSSENINVNTHLVIHQKILSEQESLTFEDVAVYFTEEEWASLVPAQRALYRDVMLENYGALAFLAAPSTTKPALIYQLEQEKELCFSESQEALSGRASLAERRHALEVGSGQHAQPLRCAPTSCLGSSARRVRASALCARWGSVVSGPAWLVQLLALPLSRLVLHQCYEASWLWRKLHGKRRLVMAFCLLMTLSVVAVTRFPAQHPAAMEPWGVTGIPAPHSLRALSSRRRQQARNLRFWRGRTLLRNSSLVRAEQQGHRGRADSSKQAPGGDSSRLGRVRRDITLASLGDLRLGTQSLMLSRDDEVRGLSAKDRGHPWGAGPIQEAQRETGTLVGPLAEHQRATAGPTLRPHPGEGRDLPGAGNGDLTGGRQAKKDPTPATGARRWPGSVGELQGSIWCASETAGLLTGLRTGGQVPPWLTEHDVQTLQLLAQGKVVGKARVPGHGQVLQVGFSTEGALQDVSPGLSQLCSQGLCGLIKRAGDLSEVLSFHVDRVLGLRRSLPAAARHFHSPLLPYRYTDGGARPVIWWAPDVQHLGDPDDDQNSLALGWLQYQALLAQGCGRPGQARCPGIRHAEWARLALFDFLLQVHDRLDRYCCGFEPEPSAPCVEEGLREKCGNPGELRLVHILVRSGDPSHLVYIDNAGNLQHPEDKLNFRLLEGIDGFPESVVKVLQSGCLQNMLLKSLQTDPVFWESQGGRQGLKQALQTLERRGQVLLEHIQKHNLTLFRDEDL</sequence>
<dbReference type="PANTHER" id="PTHR15905">
    <property type="entry name" value="GOLGI-ASSOCIATED KINASE 1B-RELATED"/>
    <property type="match status" value="1"/>
</dbReference>
<dbReference type="Proteomes" id="UP000010552">
    <property type="component" value="Unassembled WGS sequence"/>
</dbReference>
<feature type="domain" description="KRAB" evidence="7">
    <location>
        <begin position="192"/>
        <end position="264"/>
    </location>
</feature>
<dbReference type="InParanoid" id="L5KHY1"/>
<dbReference type="CDD" id="cd07765">
    <property type="entry name" value="KRAB_A-box"/>
    <property type="match status" value="2"/>
</dbReference>
<evidence type="ECO:0000313" key="9">
    <source>
        <dbReference type="Proteomes" id="UP000010552"/>
    </source>
</evidence>
<evidence type="ECO:0000259" key="7">
    <source>
        <dbReference type="PROSITE" id="PS50805"/>
    </source>
</evidence>
<dbReference type="SUPFAM" id="SSF109640">
    <property type="entry name" value="KRAB domain (Kruppel-associated box)"/>
    <property type="match status" value="2"/>
</dbReference>
<dbReference type="FunCoup" id="L5KHY1">
    <property type="interactions" value="54"/>
</dbReference>
<dbReference type="InterPro" id="IPR036051">
    <property type="entry name" value="KRAB_dom_sf"/>
</dbReference>
<evidence type="ECO:0000256" key="4">
    <source>
        <dbReference type="ARBA" id="ARBA00023034"/>
    </source>
</evidence>
<evidence type="ECO:0000256" key="1">
    <source>
        <dbReference type="ARBA" id="ARBA00004308"/>
    </source>
</evidence>
<evidence type="ECO:0000256" key="2">
    <source>
        <dbReference type="ARBA" id="ARBA00004555"/>
    </source>
</evidence>
<name>L5KHY1_PTEAL</name>
<accession>L5KHY1</accession>
<keyword evidence="5" id="KW-0472">Membrane</keyword>
<feature type="compositionally biased region" description="Basic and acidic residues" evidence="6">
    <location>
        <begin position="423"/>
        <end position="432"/>
    </location>
</feature>